<name>A0A1F6UVC3_9BACT</name>
<sequence length="109" mass="12759">MYLNLDNDKDCKSGYLREEDLIEQLAGLMDKIDLDEIGMKEKIKDEIERHKRFNVGILGLKEENIKVKDIDIRNYAKHVLRGGTIIEKRELLTCLRSKVVMNNKKVRIS</sequence>
<organism evidence="1 2">
    <name type="scientific">Candidatus Nomurabacteria bacterium RIFCSPHIGHO2_01_FULL_38_19</name>
    <dbReference type="NCBI Taxonomy" id="1801732"/>
    <lineage>
        <taxon>Bacteria</taxon>
        <taxon>Candidatus Nomuraibacteriota</taxon>
    </lineage>
</organism>
<proteinExistence type="predicted"/>
<comment type="caution">
    <text evidence="1">The sequence shown here is derived from an EMBL/GenBank/DDBJ whole genome shotgun (WGS) entry which is preliminary data.</text>
</comment>
<dbReference type="EMBL" id="MFTI01000001">
    <property type="protein sequence ID" value="OGI61313.1"/>
    <property type="molecule type" value="Genomic_DNA"/>
</dbReference>
<dbReference type="Proteomes" id="UP000177869">
    <property type="component" value="Unassembled WGS sequence"/>
</dbReference>
<dbReference type="AlphaFoldDB" id="A0A1F6UVC3"/>
<gene>
    <name evidence="1" type="ORF">A2814_00750</name>
</gene>
<protein>
    <submittedName>
        <fullName evidence="1">Uncharacterized protein</fullName>
    </submittedName>
</protein>
<evidence type="ECO:0000313" key="2">
    <source>
        <dbReference type="Proteomes" id="UP000177869"/>
    </source>
</evidence>
<evidence type="ECO:0000313" key="1">
    <source>
        <dbReference type="EMBL" id="OGI61313.1"/>
    </source>
</evidence>
<dbReference type="STRING" id="1801732.A2814_00750"/>
<accession>A0A1F6UVC3</accession>
<reference evidence="1 2" key="1">
    <citation type="journal article" date="2016" name="Nat. Commun.">
        <title>Thousands of microbial genomes shed light on interconnected biogeochemical processes in an aquifer system.</title>
        <authorList>
            <person name="Anantharaman K."/>
            <person name="Brown C.T."/>
            <person name="Hug L.A."/>
            <person name="Sharon I."/>
            <person name="Castelle C.J."/>
            <person name="Probst A.J."/>
            <person name="Thomas B.C."/>
            <person name="Singh A."/>
            <person name="Wilkins M.J."/>
            <person name="Karaoz U."/>
            <person name="Brodie E.L."/>
            <person name="Williams K.H."/>
            <person name="Hubbard S.S."/>
            <person name="Banfield J.F."/>
        </authorList>
    </citation>
    <scope>NUCLEOTIDE SEQUENCE [LARGE SCALE GENOMIC DNA]</scope>
</reference>